<organism evidence="1">
    <name type="scientific">Arundo donax</name>
    <name type="common">Giant reed</name>
    <name type="synonym">Donax arundinaceus</name>
    <dbReference type="NCBI Taxonomy" id="35708"/>
    <lineage>
        <taxon>Eukaryota</taxon>
        <taxon>Viridiplantae</taxon>
        <taxon>Streptophyta</taxon>
        <taxon>Embryophyta</taxon>
        <taxon>Tracheophyta</taxon>
        <taxon>Spermatophyta</taxon>
        <taxon>Magnoliopsida</taxon>
        <taxon>Liliopsida</taxon>
        <taxon>Poales</taxon>
        <taxon>Poaceae</taxon>
        <taxon>PACMAD clade</taxon>
        <taxon>Arundinoideae</taxon>
        <taxon>Arundineae</taxon>
        <taxon>Arundo</taxon>
    </lineage>
</organism>
<sequence length="22" mass="2278">MIGNGVIQAIQSRSAPPLKPPC</sequence>
<accession>A0A0A9EIK2</accession>
<reference evidence="1" key="1">
    <citation type="submission" date="2014-09" db="EMBL/GenBank/DDBJ databases">
        <authorList>
            <person name="Magalhaes I.L.F."/>
            <person name="Oliveira U."/>
            <person name="Santos F.R."/>
            <person name="Vidigal T.H.D.A."/>
            <person name="Brescovit A.D."/>
            <person name="Santos A.J."/>
        </authorList>
    </citation>
    <scope>NUCLEOTIDE SEQUENCE</scope>
    <source>
        <tissue evidence="1">Shoot tissue taken approximately 20 cm above the soil surface</tissue>
    </source>
</reference>
<dbReference type="EMBL" id="GBRH01197346">
    <property type="protein sequence ID" value="JAE00550.1"/>
    <property type="molecule type" value="Transcribed_RNA"/>
</dbReference>
<proteinExistence type="predicted"/>
<name>A0A0A9EIK2_ARUDO</name>
<evidence type="ECO:0000313" key="1">
    <source>
        <dbReference type="EMBL" id="JAE00550.1"/>
    </source>
</evidence>
<protein>
    <submittedName>
        <fullName evidence="1">Uncharacterized protein</fullName>
    </submittedName>
</protein>
<dbReference type="AlphaFoldDB" id="A0A0A9EIK2"/>
<reference evidence="1" key="2">
    <citation type="journal article" date="2015" name="Data Brief">
        <title>Shoot transcriptome of the giant reed, Arundo donax.</title>
        <authorList>
            <person name="Barrero R.A."/>
            <person name="Guerrero F.D."/>
            <person name="Moolhuijzen P."/>
            <person name="Goolsby J.A."/>
            <person name="Tidwell J."/>
            <person name="Bellgard S.E."/>
            <person name="Bellgard M.I."/>
        </authorList>
    </citation>
    <scope>NUCLEOTIDE SEQUENCE</scope>
    <source>
        <tissue evidence="1">Shoot tissue taken approximately 20 cm above the soil surface</tissue>
    </source>
</reference>